<organism evidence="2 3">
    <name type="scientific">Rehmannia glutinosa</name>
    <name type="common">Chinese foxglove</name>
    <dbReference type="NCBI Taxonomy" id="99300"/>
    <lineage>
        <taxon>Eukaryota</taxon>
        <taxon>Viridiplantae</taxon>
        <taxon>Streptophyta</taxon>
        <taxon>Embryophyta</taxon>
        <taxon>Tracheophyta</taxon>
        <taxon>Spermatophyta</taxon>
        <taxon>Magnoliopsida</taxon>
        <taxon>eudicotyledons</taxon>
        <taxon>Gunneridae</taxon>
        <taxon>Pentapetalae</taxon>
        <taxon>asterids</taxon>
        <taxon>lamiids</taxon>
        <taxon>Lamiales</taxon>
        <taxon>Orobanchaceae</taxon>
        <taxon>Rehmannieae</taxon>
        <taxon>Rehmannia</taxon>
    </lineage>
</organism>
<proteinExistence type="predicted"/>
<comment type="caution">
    <text evidence="2">The sequence shown here is derived from an EMBL/GenBank/DDBJ whole genome shotgun (WGS) entry which is preliminary data.</text>
</comment>
<sequence length="245" mass="26367">MATLPPSTLQLPKPNTTFPSSPRPNPPLKFHAPPRAAPEEDSAAASTSSEPAPAPDQDDSFENRLSQVRLRYRSGSGKKAEIRKTRKGKKTGSGSASGSSVFLPPVALKEPVSEGLKVEFGFSPYSERVNGRIAILGLSALFLVELATGQGVINYHSPAIVFIQVYFVAAVSALYVKYEKEKLSNVKNEAAAIGKLLNEPSKTLTRITLLISSSLSNVKNEAAAIGKLLNEPSKTLTRITLLRRR</sequence>
<keyword evidence="3" id="KW-1185">Reference proteome</keyword>
<name>A0ABR0U691_REHGL</name>
<evidence type="ECO:0000256" key="1">
    <source>
        <dbReference type="SAM" id="MobiDB-lite"/>
    </source>
</evidence>
<evidence type="ECO:0000313" key="2">
    <source>
        <dbReference type="EMBL" id="KAK6117917.1"/>
    </source>
</evidence>
<reference evidence="2 3" key="1">
    <citation type="journal article" date="2021" name="Comput. Struct. Biotechnol. J.">
        <title>De novo genome assembly of the potent medicinal plant Rehmannia glutinosa using nanopore technology.</title>
        <authorList>
            <person name="Ma L."/>
            <person name="Dong C."/>
            <person name="Song C."/>
            <person name="Wang X."/>
            <person name="Zheng X."/>
            <person name="Niu Y."/>
            <person name="Chen S."/>
            <person name="Feng W."/>
        </authorList>
    </citation>
    <scope>NUCLEOTIDE SEQUENCE [LARGE SCALE GENOMIC DNA]</scope>
    <source>
        <strain evidence="2">DH-2019</strain>
    </source>
</reference>
<feature type="compositionally biased region" description="Polar residues" evidence="1">
    <location>
        <begin position="1"/>
        <end position="20"/>
    </location>
</feature>
<dbReference type="EMBL" id="JABTTQ020003391">
    <property type="protein sequence ID" value="KAK6117917.1"/>
    <property type="molecule type" value="Genomic_DNA"/>
</dbReference>
<evidence type="ECO:0000313" key="3">
    <source>
        <dbReference type="Proteomes" id="UP001318860"/>
    </source>
</evidence>
<accession>A0ABR0U691</accession>
<feature type="region of interest" description="Disordered" evidence="1">
    <location>
        <begin position="1"/>
        <end position="98"/>
    </location>
</feature>
<gene>
    <name evidence="2" type="ORF">DH2020_048322</name>
</gene>
<dbReference type="SUPFAM" id="SSF103511">
    <property type="entry name" value="Chlorophyll a-b binding protein"/>
    <property type="match status" value="1"/>
</dbReference>
<dbReference type="Proteomes" id="UP001318860">
    <property type="component" value="Unassembled WGS sequence"/>
</dbReference>
<protein>
    <submittedName>
        <fullName evidence="2">Uncharacterized protein</fullName>
    </submittedName>
</protein>